<evidence type="ECO:0000313" key="8">
    <source>
        <dbReference type="Proteomes" id="UP000477386"/>
    </source>
</evidence>
<comment type="similarity">
    <text evidence="2">Belongs to the GMC oxidoreductase family.</text>
</comment>
<dbReference type="InterPro" id="IPR036188">
    <property type="entry name" value="FAD/NAD-bd_sf"/>
</dbReference>
<gene>
    <name evidence="7" type="ORF">GK091_21990</name>
</gene>
<keyword evidence="3" id="KW-0285">Flavoprotein</keyword>
<keyword evidence="8" id="KW-1185">Reference proteome</keyword>
<feature type="domain" description="Glucose-methanol-choline oxidoreductase C-terminal" evidence="6">
    <location>
        <begin position="414"/>
        <end position="543"/>
    </location>
</feature>
<evidence type="ECO:0000256" key="4">
    <source>
        <dbReference type="ARBA" id="ARBA00022827"/>
    </source>
</evidence>
<dbReference type="Proteomes" id="UP000477386">
    <property type="component" value="Unassembled WGS sequence"/>
</dbReference>
<evidence type="ECO:0000256" key="1">
    <source>
        <dbReference type="ARBA" id="ARBA00001974"/>
    </source>
</evidence>
<dbReference type="SUPFAM" id="SSF51905">
    <property type="entry name" value="FAD/NAD(P)-binding domain"/>
    <property type="match status" value="1"/>
</dbReference>
<dbReference type="EMBL" id="JAAGNZ010000002">
    <property type="protein sequence ID" value="NEU69568.1"/>
    <property type="molecule type" value="Genomic_DNA"/>
</dbReference>
<name>A0A6M0IMS6_9BACT</name>
<dbReference type="PANTHER" id="PTHR42784">
    <property type="entry name" value="PYRANOSE 2-OXIDASE"/>
    <property type="match status" value="1"/>
</dbReference>
<dbReference type="GO" id="GO:0016614">
    <property type="term" value="F:oxidoreductase activity, acting on CH-OH group of donors"/>
    <property type="evidence" value="ECO:0007669"/>
    <property type="project" value="InterPro"/>
</dbReference>
<reference evidence="7 8" key="1">
    <citation type="submission" date="2020-02" db="EMBL/GenBank/DDBJ databases">
        <title>Draft genome sequence of two Spirosoma agri KCTC 52727 and Spirosoma terrae KCTC 52035.</title>
        <authorList>
            <person name="Rojas J."/>
            <person name="Ambika Manirajan B."/>
            <person name="Ratering S."/>
            <person name="Suarez C."/>
            <person name="Schnell S."/>
        </authorList>
    </citation>
    <scope>NUCLEOTIDE SEQUENCE [LARGE SCALE GENOMIC DNA]</scope>
    <source>
        <strain evidence="7 8">KCTC 52727</strain>
    </source>
</reference>
<protein>
    <submittedName>
        <fullName evidence="7">GMC family oxidoreductase</fullName>
    </submittedName>
</protein>
<evidence type="ECO:0000259" key="6">
    <source>
        <dbReference type="Pfam" id="PF05199"/>
    </source>
</evidence>
<keyword evidence="4" id="KW-0274">FAD</keyword>
<dbReference type="Gene3D" id="3.50.50.60">
    <property type="entry name" value="FAD/NAD(P)-binding domain"/>
    <property type="match status" value="2"/>
</dbReference>
<keyword evidence="5" id="KW-0560">Oxidoreductase</keyword>
<accession>A0A6M0IMS6</accession>
<evidence type="ECO:0000256" key="5">
    <source>
        <dbReference type="ARBA" id="ARBA00023002"/>
    </source>
</evidence>
<comment type="caution">
    <text evidence="7">The sequence shown here is derived from an EMBL/GenBank/DDBJ whole genome shotgun (WGS) entry which is preliminary data.</text>
</comment>
<dbReference type="PANTHER" id="PTHR42784:SF1">
    <property type="entry name" value="PYRANOSE 2-OXIDASE"/>
    <property type="match status" value="1"/>
</dbReference>
<dbReference type="InterPro" id="IPR007867">
    <property type="entry name" value="GMC_OxRtase_C"/>
</dbReference>
<dbReference type="RefSeq" id="WP_164042018.1">
    <property type="nucleotide sequence ID" value="NZ_JAAGNZ010000002.1"/>
</dbReference>
<evidence type="ECO:0000313" key="7">
    <source>
        <dbReference type="EMBL" id="NEU69568.1"/>
    </source>
</evidence>
<comment type="cofactor">
    <cofactor evidence="1">
        <name>FAD</name>
        <dbReference type="ChEBI" id="CHEBI:57692"/>
    </cofactor>
</comment>
<evidence type="ECO:0000256" key="2">
    <source>
        <dbReference type="ARBA" id="ARBA00010790"/>
    </source>
</evidence>
<evidence type="ECO:0000256" key="3">
    <source>
        <dbReference type="ARBA" id="ARBA00022630"/>
    </source>
</evidence>
<dbReference type="AlphaFoldDB" id="A0A6M0IMS6"/>
<dbReference type="Pfam" id="PF05199">
    <property type="entry name" value="GMC_oxred_C"/>
    <property type="match status" value="1"/>
</dbReference>
<dbReference type="InterPro" id="IPR051473">
    <property type="entry name" value="P2Ox-like"/>
</dbReference>
<organism evidence="7 8">
    <name type="scientific">Spirosoma agri</name>
    <dbReference type="NCBI Taxonomy" id="1987381"/>
    <lineage>
        <taxon>Bacteria</taxon>
        <taxon>Pseudomonadati</taxon>
        <taxon>Bacteroidota</taxon>
        <taxon>Cytophagia</taxon>
        <taxon>Cytophagales</taxon>
        <taxon>Cytophagaceae</taxon>
        <taxon>Spirosoma</taxon>
    </lineage>
</organism>
<sequence>MIVTKNNYQPGQVLTTDICIIGSGPAAISMALSLSSSPCNIIVVSGGGWSETVGNQDLNRGVVSQAGSHEPLEENRRRQFGGTSAAWGGRCIPFEPIDFKKRSWVPDSGWPFSFETLDPYYKQAAELCQIGDYDFDAHTAFPANPREIIPGLDSEEFISSPLERWSPPVNFAKTYRSELERSKTIQVLLDAQVIRLNTLDGSDQVSTADVSMGGSPISIQANTFVLAAGGIENPRLLLASTSAQFPTGLGNQHDNVGRYYMAHLKGVYAEVDPANRETFLSDFERDAEGVYCRRRWWIPEKAQEAHKLLNSIFFLYLSNSIEGHRDVLFSSRYVVKGLLSIASQRSARAIFSKAKQVLPSIKEHAVNIATNGLSQLPDLIRLSLKRMAKRRLPYILPAKNSKYWGLYFQTEQAPNRDSRVYLSATEKDAFGVPRAEVSIAFLEADVESVVAAHTLFIDNFRQKNLGEVLYSEEGLRDYLTKSLRTFNSGAHHIGTTRMSDDPETGVVDRNAKVYGLSNLYVAGASVFPTGGHANPTFTIVAHALLLADHLKSRIDRKPTPELAINERA</sequence>
<proteinExistence type="inferred from homology"/>